<feature type="compositionally biased region" description="Basic and acidic residues" evidence="1">
    <location>
        <begin position="63"/>
        <end position="83"/>
    </location>
</feature>
<organism evidence="2 3">
    <name type="scientific">Hamiltosporidium tvaerminnensis</name>
    <dbReference type="NCBI Taxonomy" id="1176355"/>
    <lineage>
        <taxon>Eukaryota</taxon>
        <taxon>Fungi</taxon>
        <taxon>Fungi incertae sedis</taxon>
        <taxon>Microsporidia</taxon>
        <taxon>Dubosqiidae</taxon>
        <taxon>Hamiltosporidium</taxon>
    </lineage>
</organism>
<dbReference type="Proteomes" id="UP000292362">
    <property type="component" value="Unassembled WGS sequence"/>
</dbReference>
<reference evidence="2 3" key="1">
    <citation type="submission" date="2017-12" db="EMBL/GenBank/DDBJ databases">
        <authorList>
            <person name="Pombert J.-F."/>
            <person name="Haag K.L."/>
            <person name="Ebert D."/>
        </authorList>
    </citation>
    <scope>NUCLEOTIDE SEQUENCE [LARGE SCALE GENOMIC DNA]</scope>
    <source>
        <strain evidence="2">FI-OER-3-3</strain>
    </source>
</reference>
<accession>A0A4Q9L003</accession>
<dbReference type="AlphaFoldDB" id="A0A4Q9L003"/>
<dbReference type="EMBL" id="PITJ01000943">
    <property type="protein sequence ID" value="TBU00638.1"/>
    <property type="molecule type" value="Genomic_DNA"/>
</dbReference>
<evidence type="ECO:0000313" key="3">
    <source>
        <dbReference type="Proteomes" id="UP000292362"/>
    </source>
</evidence>
<protein>
    <submittedName>
        <fullName evidence="2">Uncharacterized protein</fullName>
    </submittedName>
</protein>
<proteinExistence type="predicted"/>
<feature type="compositionally biased region" description="Basic and acidic residues" evidence="1">
    <location>
        <begin position="100"/>
        <end position="131"/>
    </location>
</feature>
<sequence>MEKINDMEFNNDLERENKFKEIVSKHIKTLNLEKPNYENKEMFYTKEEMDRFNNIVLKTNEEKKQKEIARNDKNYKKNKENKSKKNKKYVQIDDYVEGSSKNEIKKQKDKECDTKDSLKTKGKKIEAKESMNRNAKGSKKRKNDETNET</sequence>
<dbReference type="VEuPathDB" id="MicrosporidiaDB:CWI37_0943p0010"/>
<evidence type="ECO:0000313" key="2">
    <source>
        <dbReference type="EMBL" id="TBU00638.1"/>
    </source>
</evidence>
<name>A0A4Q9L003_9MICR</name>
<comment type="caution">
    <text evidence="2">The sequence shown here is derived from an EMBL/GenBank/DDBJ whole genome shotgun (WGS) entry which is preliminary data.</text>
</comment>
<feature type="non-terminal residue" evidence="2">
    <location>
        <position position="149"/>
    </location>
</feature>
<evidence type="ECO:0000256" key="1">
    <source>
        <dbReference type="SAM" id="MobiDB-lite"/>
    </source>
</evidence>
<gene>
    <name evidence="2" type="ORF">CWI37_0943p0010</name>
</gene>
<feature type="region of interest" description="Disordered" evidence="1">
    <location>
        <begin position="63"/>
        <end position="149"/>
    </location>
</feature>